<evidence type="ECO:0000313" key="2">
    <source>
        <dbReference type="Proteomes" id="UP001060414"/>
    </source>
</evidence>
<dbReference type="Proteomes" id="UP001060414">
    <property type="component" value="Chromosome"/>
</dbReference>
<proteinExistence type="predicted"/>
<reference evidence="1" key="1">
    <citation type="journal article" date="2022" name="Environ. Microbiol.">
        <title>Geoalkalibacter halelectricus SAP #1 sp. nov. possessing extracellular electron transfer and mineral#reducing capabilities from a haloalkaline environment.</title>
        <authorList>
            <person name="Yadav S."/>
            <person name="Singh R."/>
            <person name="Sundharam S.S."/>
            <person name="Chaudhary S."/>
            <person name="Krishnamurthi S."/>
            <person name="Patil S.A."/>
        </authorList>
    </citation>
    <scope>NUCLEOTIDE SEQUENCE</scope>
    <source>
        <strain evidence="1">SAP-1</strain>
    </source>
</reference>
<dbReference type="InterPro" id="IPR009078">
    <property type="entry name" value="Ferritin-like_SF"/>
</dbReference>
<sequence>MNTLLKICCEVERTVAAIYHQLAEDQTLSLEVRSMFRELARDEEDHAIQLECALEVPRELMESQVEVDAALGKAQSLLEKARLILDGLERHPISQADVLKISMELEKNFREMHLFALVTFPDEKTKKMFSRFARYEADHLALLKTFRKGYAPVS</sequence>
<dbReference type="SUPFAM" id="SSF47240">
    <property type="entry name" value="Ferritin-like"/>
    <property type="match status" value="1"/>
</dbReference>
<protein>
    <recommendedName>
        <fullName evidence="3">Rubrerythrin</fullName>
    </recommendedName>
</protein>
<dbReference type="EMBL" id="CP092109">
    <property type="protein sequence ID" value="UWZ78182.1"/>
    <property type="molecule type" value="Genomic_DNA"/>
</dbReference>
<gene>
    <name evidence="1" type="ORF">L9S41_10775</name>
</gene>
<dbReference type="InterPro" id="IPR012347">
    <property type="entry name" value="Ferritin-like"/>
</dbReference>
<name>A0ABY5ZG92_9BACT</name>
<dbReference type="Gene3D" id="1.20.1260.10">
    <property type="match status" value="1"/>
</dbReference>
<keyword evidence="2" id="KW-1185">Reference proteome</keyword>
<evidence type="ECO:0000313" key="1">
    <source>
        <dbReference type="EMBL" id="UWZ78182.1"/>
    </source>
</evidence>
<evidence type="ECO:0008006" key="3">
    <source>
        <dbReference type="Google" id="ProtNLM"/>
    </source>
</evidence>
<dbReference type="RefSeq" id="WP_260746531.1">
    <property type="nucleotide sequence ID" value="NZ_CP092109.1"/>
</dbReference>
<accession>A0ABY5ZG92</accession>
<organism evidence="1 2">
    <name type="scientific">Geoalkalibacter halelectricus</name>
    <dbReference type="NCBI Taxonomy" id="2847045"/>
    <lineage>
        <taxon>Bacteria</taxon>
        <taxon>Pseudomonadati</taxon>
        <taxon>Thermodesulfobacteriota</taxon>
        <taxon>Desulfuromonadia</taxon>
        <taxon>Desulfuromonadales</taxon>
        <taxon>Geoalkalibacteraceae</taxon>
        <taxon>Geoalkalibacter</taxon>
    </lineage>
</organism>